<keyword evidence="8 11" id="KW-0411">Iron-sulfur</keyword>
<evidence type="ECO:0000256" key="2">
    <source>
        <dbReference type="ARBA" id="ARBA00004742"/>
    </source>
</evidence>
<comment type="cofactor">
    <cofactor evidence="1">
        <name>[4Fe-4S] cluster</name>
        <dbReference type="ChEBI" id="CHEBI:49883"/>
    </cofactor>
</comment>
<dbReference type="AlphaFoldDB" id="A0A143Y5N1"/>
<evidence type="ECO:0000256" key="11">
    <source>
        <dbReference type="PIRNR" id="PIRNR036692"/>
    </source>
</evidence>
<evidence type="ECO:0000256" key="1">
    <source>
        <dbReference type="ARBA" id="ARBA00001966"/>
    </source>
</evidence>
<evidence type="ECO:0000256" key="3">
    <source>
        <dbReference type="ARBA" id="ARBA00008636"/>
    </source>
</evidence>
<accession>A0A143Y5N1</accession>
<dbReference type="GO" id="GO:0003941">
    <property type="term" value="F:L-serine ammonia-lyase activity"/>
    <property type="evidence" value="ECO:0007669"/>
    <property type="project" value="UniProtKB-UniRule"/>
</dbReference>
<evidence type="ECO:0000256" key="10">
    <source>
        <dbReference type="ARBA" id="ARBA00049406"/>
    </source>
</evidence>
<keyword evidence="7 11" id="KW-0408">Iron</keyword>
<comment type="catalytic activity">
    <reaction evidence="10 11">
        <text>L-serine = pyruvate + NH4(+)</text>
        <dbReference type="Rhea" id="RHEA:19169"/>
        <dbReference type="ChEBI" id="CHEBI:15361"/>
        <dbReference type="ChEBI" id="CHEBI:28938"/>
        <dbReference type="ChEBI" id="CHEBI:33384"/>
        <dbReference type="EC" id="4.3.1.17"/>
    </reaction>
</comment>
<protein>
    <recommendedName>
        <fullName evidence="11">L-serine deaminase</fullName>
    </recommendedName>
</protein>
<evidence type="ECO:0000256" key="8">
    <source>
        <dbReference type="ARBA" id="ARBA00023014"/>
    </source>
</evidence>
<sequence length="226" mass="24992">MTQSFRSVFDIIGPIMVGPSSSHTAGALALGKAAAQLFEIKPSKVTIHYYESFADTHLGHGTDFAILGGILGFSASDPMIPQSLEMAKSQKIAVSFIEEKGESPVGHPNTATMTLEKGDKKLTVTGSSIGGGAIVINSVSMANFTMTLDAQLPLYFIRQNILHEHLFTEDDWQNYFSKKNYGLNDIRIFREKDIEWVILYLETYPSNDIIFEINAMPFVEKAILIH</sequence>
<dbReference type="UniPathway" id="UPA00138"/>
<evidence type="ECO:0000313" key="13">
    <source>
        <dbReference type="EMBL" id="CZQ80487.1"/>
    </source>
</evidence>
<dbReference type="Gene3D" id="3.30.1330.90">
    <property type="entry name" value="D-3-phosphoglycerate dehydrogenase, domain 3"/>
    <property type="match status" value="1"/>
</dbReference>
<feature type="domain" description="Serine dehydratase beta chain" evidence="12">
    <location>
        <begin position="7"/>
        <end position="135"/>
    </location>
</feature>
<evidence type="ECO:0000256" key="5">
    <source>
        <dbReference type="ARBA" id="ARBA00022485"/>
    </source>
</evidence>
<dbReference type="InterPro" id="IPR004643">
    <property type="entry name" value="Fe-S_L-Ser_bsu"/>
</dbReference>
<name>A0A143Y5N1_9LACT</name>
<comment type="similarity">
    <text evidence="3 11">Belongs to the iron-sulfur dependent L-serine dehydratase family.</text>
</comment>
<evidence type="ECO:0000256" key="4">
    <source>
        <dbReference type="ARBA" id="ARBA00022432"/>
    </source>
</evidence>
<dbReference type="SUPFAM" id="SSF143548">
    <property type="entry name" value="Serine metabolism enzymes domain"/>
    <property type="match status" value="1"/>
</dbReference>
<dbReference type="InterPro" id="IPR029009">
    <property type="entry name" value="ASB_dom_sf"/>
</dbReference>
<dbReference type="GO" id="GO:0051539">
    <property type="term" value="F:4 iron, 4 sulfur cluster binding"/>
    <property type="evidence" value="ECO:0007669"/>
    <property type="project" value="UniProtKB-UniRule"/>
</dbReference>
<proteinExistence type="inferred from homology"/>
<keyword evidence="6 11" id="KW-0479">Metal-binding</keyword>
<dbReference type="GO" id="GO:0006094">
    <property type="term" value="P:gluconeogenesis"/>
    <property type="evidence" value="ECO:0007669"/>
    <property type="project" value="UniProtKB-UniRule"/>
</dbReference>
<evidence type="ECO:0000256" key="6">
    <source>
        <dbReference type="ARBA" id="ARBA00022723"/>
    </source>
</evidence>
<dbReference type="EMBL" id="FJNE01000001">
    <property type="protein sequence ID" value="CZQ80487.1"/>
    <property type="molecule type" value="Genomic_DNA"/>
</dbReference>
<evidence type="ECO:0000313" key="14">
    <source>
        <dbReference type="Proteomes" id="UP000242754"/>
    </source>
</evidence>
<keyword evidence="4 11" id="KW-0312">Gluconeogenesis</keyword>
<dbReference type="PANTHER" id="PTHR30182:SF12">
    <property type="entry name" value="L-SERINE DEHYDRATASE, BETA CHAIN-RELATED"/>
    <property type="match status" value="1"/>
</dbReference>
<dbReference type="Proteomes" id="UP000242754">
    <property type="component" value="Unassembled WGS sequence"/>
</dbReference>
<gene>
    <name evidence="13" type="ORF">Tpal_83</name>
</gene>
<reference evidence="13 14" key="1">
    <citation type="submission" date="2016-02" db="EMBL/GenBank/DDBJ databases">
        <authorList>
            <person name="Wen L."/>
            <person name="He K."/>
            <person name="Yang H."/>
        </authorList>
    </citation>
    <scope>NUCLEOTIDE SEQUENCE [LARGE SCALE GENOMIC DNA]</scope>
    <source>
        <strain evidence="13">Trichococcus palustris</strain>
    </source>
</reference>
<organism evidence="13 14">
    <name type="scientific">Trichococcus palustris</name>
    <dbReference type="NCBI Taxonomy" id="140314"/>
    <lineage>
        <taxon>Bacteria</taxon>
        <taxon>Bacillati</taxon>
        <taxon>Bacillota</taxon>
        <taxon>Bacilli</taxon>
        <taxon>Lactobacillales</taxon>
        <taxon>Carnobacteriaceae</taxon>
        <taxon>Trichococcus</taxon>
    </lineage>
</organism>
<keyword evidence="5 11" id="KW-0004">4Fe-4S</keyword>
<keyword evidence="9 11" id="KW-0456">Lyase</keyword>
<dbReference type="InterPro" id="IPR005131">
    <property type="entry name" value="Ser_deHydtase_bsu"/>
</dbReference>
<dbReference type="PIRSF" id="PIRSF036692">
    <property type="entry name" value="SDH_B"/>
    <property type="match status" value="1"/>
</dbReference>
<dbReference type="GO" id="GO:0046872">
    <property type="term" value="F:metal ion binding"/>
    <property type="evidence" value="ECO:0007669"/>
    <property type="project" value="UniProtKB-UniRule"/>
</dbReference>
<dbReference type="Pfam" id="PF03315">
    <property type="entry name" value="SDH_beta"/>
    <property type="match status" value="1"/>
</dbReference>
<dbReference type="STRING" id="140314.SAMN04488076_102209"/>
<evidence type="ECO:0000259" key="12">
    <source>
        <dbReference type="Pfam" id="PF03315"/>
    </source>
</evidence>
<dbReference type="PANTHER" id="PTHR30182">
    <property type="entry name" value="L-SERINE DEHYDRATASE"/>
    <property type="match status" value="1"/>
</dbReference>
<dbReference type="OrthoDB" id="9813137at2"/>
<evidence type="ECO:0000256" key="7">
    <source>
        <dbReference type="ARBA" id="ARBA00023004"/>
    </source>
</evidence>
<keyword evidence="14" id="KW-1185">Reference proteome</keyword>
<dbReference type="InterPro" id="IPR051318">
    <property type="entry name" value="Fe-S_L-Ser"/>
</dbReference>
<dbReference type="RefSeq" id="WP_087029783.1">
    <property type="nucleotide sequence ID" value="NZ_FJNE01000001.1"/>
</dbReference>
<evidence type="ECO:0000256" key="9">
    <source>
        <dbReference type="ARBA" id="ARBA00023239"/>
    </source>
</evidence>
<comment type="pathway">
    <text evidence="2 11">Carbohydrate biosynthesis; gluconeogenesis.</text>
</comment>